<dbReference type="SUPFAM" id="SSF53137">
    <property type="entry name" value="Translational machinery components"/>
    <property type="match status" value="1"/>
</dbReference>
<comment type="function">
    <text evidence="5">Located on the platform of the 30S subunit, it bridges several disparate RNA helices of the 16S rRNA. Forms part of the Shine-Dalgarno cleft in the 70S ribosome.</text>
</comment>
<protein>
    <recommendedName>
        <fullName evidence="4 5">Small ribosomal subunit protein uS11</fullName>
    </recommendedName>
</protein>
<dbReference type="InterPro" id="IPR018102">
    <property type="entry name" value="Ribosomal_uS11_CS"/>
</dbReference>
<dbReference type="InterPro" id="IPR036967">
    <property type="entry name" value="Ribosomal_uS11_sf"/>
</dbReference>
<dbReference type="InterPro" id="IPR001971">
    <property type="entry name" value="Ribosomal_uS11"/>
</dbReference>
<evidence type="ECO:0000256" key="5">
    <source>
        <dbReference type="HAMAP-Rule" id="MF_01310"/>
    </source>
</evidence>
<dbReference type="PANTHER" id="PTHR11759">
    <property type="entry name" value="40S RIBOSOMAL PROTEIN S14/30S RIBOSOMAL PROTEIN S11"/>
    <property type="match status" value="1"/>
</dbReference>
<evidence type="ECO:0000256" key="3">
    <source>
        <dbReference type="ARBA" id="ARBA00023274"/>
    </source>
</evidence>
<dbReference type="AlphaFoldDB" id="A0A7V5J184"/>
<dbReference type="HAMAP" id="MF_01310">
    <property type="entry name" value="Ribosomal_uS11"/>
    <property type="match status" value="1"/>
</dbReference>
<dbReference type="GO" id="GO:1990904">
    <property type="term" value="C:ribonucleoprotein complex"/>
    <property type="evidence" value="ECO:0007669"/>
    <property type="project" value="UniProtKB-KW"/>
</dbReference>
<dbReference type="GO" id="GO:0005840">
    <property type="term" value="C:ribosome"/>
    <property type="evidence" value="ECO:0007669"/>
    <property type="project" value="UniProtKB-KW"/>
</dbReference>
<dbReference type="NCBIfam" id="NF003698">
    <property type="entry name" value="PRK05309.1"/>
    <property type="match status" value="1"/>
</dbReference>
<dbReference type="Gene3D" id="3.30.420.80">
    <property type="entry name" value="Ribosomal protein S11"/>
    <property type="match status" value="1"/>
</dbReference>
<dbReference type="Pfam" id="PF00411">
    <property type="entry name" value="Ribosomal_S11"/>
    <property type="match status" value="1"/>
</dbReference>
<evidence type="ECO:0000256" key="1">
    <source>
        <dbReference type="ARBA" id="ARBA00006194"/>
    </source>
</evidence>
<dbReference type="GO" id="GO:0006412">
    <property type="term" value="P:translation"/>
    <property type="evidence" value="ECO:0007669"/>
    <property type="project" value="UniProtKB-UniRule"/>
</dbReference>
<proteinExistence type="inferred from homology"/>
<dbReference type="PROSITE" id="PS00054">
    <property type="entry name" value="RIBOSOMAL_S11"/>
    <property type="match status" value="1"/>
</dbReference>
<evidence type="ECO:0000256" key="4">
    <source>
        <dbReference type="ARBA" id="ARBA00035160"/>
    </source>
</evidence>
<keyword evidence="3 5" id="KW-0687">Ribonucleoprotein</keyword>
<accession>A0A7V5J184</accession>
<comment type="caution">
    <text evidence="7">The sequence shown here is derived from an EMBL/GenBank/DDBJ whole genome shotgun (WGS) entry which is preliminary data.</text>
</comment>
<dbReference type="EMBL" id="DRNS01000036">
    <property type="protein sequence ID" value="HHH14170.1"/>
    <property type="molecule type" value="Genomic_DNA"/>
</dbReference>
<keyword evidence="5" id="KW-0699">rRNA-binding</keyword>
<comment type="similarity">
    <text evidence="1 5 6">Belongs to the universal ribosomal protein uS11 family.</text>
</comment>
<evidence type="ECO:0000256" key="2">
    <source>
        <dbReference type="ARBA" id="ARBA00022980"/>
    </source>
</evidence>
<name>A0A7V5J184_UNCKA</name>
<keyword evidence="5" id="KW-0694">RNA-binding</keyword>
<evidence type="ECO:0000313" key="7">
    <source>
        <dbReference type="EMBL" id="HHH14170.1"/>
    </source>
</evidence>
<organism evidence="7">
    <name type="scientific">candidate division WWE3 bacterium</name>
    <dbReference type="NCBI Taxonomy" id="2053526"/>
    <lineage>
        <taxon>Bacteria</taxon>
        <taxon>Katanobacteria</taxon>
    </lineage>
</organism>
<dbReference type="Proteomes" id="UP000886106">
    <property type="component" value="Unassembled WGS sequence"/>
</dbReference>
<evidence type="ECO:0000256" key="6">
    <source>
        <dbReference type="RuleBase" id="RU003629"/>
    </source>
</evidence>
<dbReference type="GO" id="GO:0019843">
    <property type="term" value="F:rRNA binding"/>
    <property type="evidence" value="ECO:0007669"/>
    <property type="project" value="UniProtKB-UniRule"/>
</dbReference>
<sequence>MQKAKTKAKKKKSNLVITSKGRAYVTCTYNNTLITITNDKGDVVAWTNPGAVGFTGARRSTPYAASLAAESAAKKALEKGVNTVEIITKGPGSAKISAIKSLKTAGLKIVSIKDVTPLPHNGCRAKKKRRV</sequence>
<dbReference type="PIRSF" id="PIRSF002131">
    <property type="entry name" value="Ribosomal_S11"/>
    <property type="match status" value="1"/>
</dbReference>
<dbReference type="GO" id="GO:0003735">
    <property type="term" value="F:structural constituent of ribosome"/>
    <property type="evidence" value="ECO:0007669"/>
    <property type="project" value="InterPro"/>
</dbReference>
<gene>
    <name evidence="5" type="primary">rpsK</name>
    <name evidence="7" type="ORF">ENJ78_00495</name>
</gene>
<comment type="subunit">
    <text evidence="5">Part of the 30S ribosomal subunit. Interacts with proteins S7 and S18. Binds to IF-3.</text>
</comment>
<reference evidence="7" key="1">
    <citation type="journal article" date="2020" name="mSystems">
        <title>Genome- and Community-Level Interaction Insights into Carbon Utilization and Element Cycling Functions of Hydrothermarchaeota in Hydrothermal Sediment.</title>
        <authorList>
            <person name="Zhou Z."/>
            <person name="Liu Y."/>
            <person name="Xu W."/>
            <person name="Pan J."/>
            <person name="Luo Z.H."/>
            <person name="Li M."/>
        </authorList>
    </citation>
    <scope>NUCLEOTIDE SEQUENCE [LARGE SCALE GENOMIC DNA]</scope>
    <source>
        <strain evidence="7">HyVt-517</strain>
    </source>
</reference>
<keyword evidence="2 5" id="KW-0689">Ribosomal protein</keyword>